<name>A0A931GE09_9MICC</name>
<dbReference type="InterPro" id="IPR043777">
    <property type="entry name" value="DUF5719"/>
</dbReference>
<feature type="compositionally biased region" description="Acidic residues" evidence="1">
    <location>
        <begin position="90"/>
        <end position="100"/>
    </location>
</feature>
<comment type="caution">
    <text evidence="2">The sequence shown here is derived from an EMBL/GenBank/DDBJ whole genome shotgun (WGS) entry which is preliminary data.</text>
</comment>
<feature type="compositionally biased region" description="Basic and acidic residues" evidence="1">
    <location>
        <begin position="534"/>
        <end position="545"/>
    </location>
</feature>
<organism evidence="2 3">
    <name type="scientific">Zhihengliuella flava</name>
    <dbReference type="NCBI Taxonomy" id="1285193"/>
    <lineage>
        <taxon>Bacteria</taxon>
        <taxon>Bacillati</taxon>
        <taxon>Actinomycetota</taxon>
        <taxon>Actinomycetes</taxon>
        <taxon>Micrococcales</taxon>
        <taxon>Micrococcaceae</taxon>
        <taxon>Zhihengliuella</taxon>
    </lineage>
</organism>
<protein>
    <recommendedName>
        <fullName evidence="4">Secreted protein</fullName>
    </recommendedName>
</protein>
<feature type="region of interest" description="Disordered" evidence="1">
    <location>
        <begin position="522"/>
        <end position="545"/>
    </location>
</feature>
<accession>A0A931GE09</accession>
<dbReference type="Gene3D" id="2.60.290.11">
    <property type="entry name" value="TM1070-like"/>
    <property type="match status" value="1"/>
</dbReference>
<dbReference type="RefSeq" id="WP_196835347.1">
    <property type="nucleotide sequence ID" value="NZ_JADOTZ010000001.1"/>
</dbReference>
<gene>
    <name evidence="2" type="ORF">IW252_000740</name>
</gene>
<evidence type="ECO:0000313" key="3">
    <source>
        <dbReference type="Proteomes" id="UP000625033"/>
    </source>
</evidence>
<evidence type="ECO:0008006" key="4">
    <source>
        <dbReference type="Google" id="ProtNLM"/>
    </source>
</evidence>
<dbReference type="EMBL" id="JADOTZ010000001">
    <property type="protein sequence ID" value="MBG6083973.1"/>
    <property type="molecule type" value="Genomic_DNA"/>
</dbReference>
<proteinExistence type="predicted"/>
<evidence type="ECO:0000313" key="2">
    <source>
        <dbReference type="EMBL" id="MBG6083973.1"/>
    </source>
</evidence>
<dbReference type="InterPro" id="IPR036698">
    <property type="entry name" value="TM1070-like_sf"/>
</dbReference>
<reference evidence="2" key="1">
    <citation type="submission" date="2020-11" db="EMBL/GenBank/DDBJ databases">
        <title>Sequencing the genomes of 1000 actinobacteria strains.</title>
        <authorList>
            <person name="Klenk H.-P."/>
        </authorList>
    </citation>
    <scope>NUCLEOTIDE SEQUENCE</scope>
    <source>
        <strain evidence="2">DSM 26152</strain>
    </source>
</reference>
<dbReference type="Proteomes" id="UP000625033">
    <property type="component" value="Unassembled WGS sequence"/>
</dbReference>
<keyword evidence="3" id="KW-1185">Reference proteome</keyword>
<dbReference type="Pfam" id="PF18986">
    <property type="entry name" value="DUF5719"/>
    <property type="match status" value="1"/>
</dbReference>
<sequence>MSKSDAERSSADTRRARRLMRQRVRRTVAAGTGAALVLVAGGGVVAQGLWGTGSAAQNIGLTASTVPAGDAVFACAPMPRLVEGTTAEGTDPEFAPDAESAESTVSGTVISDPAQRIPGTAIESLDGESLEDLAERLPDDEADQQLGASEDGYSGQTAESASEVSSSGWALLRAQPLGGLKSTAGLTRHYEATDGDLAGQATAACLPPSNDQWITGASTEVGRTAVLMLSNPSDSAATVDLDVLGSTGRAEAANLRGIVVGPGQTKDIVLAGFIADDPAVSVRVRSQGAPLAAVVQQSVLRGLTPGGVDYLTPGAPAARSQLVPGLFVQQDSLELSTAGDFSDATSQLQVANPSSQEAQVSLRIFGEDGEVDVPGGAERTVPADSVAQFSLEELENGNYTVALQSSESVIAGARSVRGTSDANVDFGWMPATSRLGHQHLVAMPGRDDADLMLGSAGGTSSVDLRPVSADGTIGDAETIELTGAATEMVDLESVSSSAVAFLLDASGEAVYGGLRVLGEDERTVSMTPLPPASEGRRSIEVDVRR</sequence>
<evidence type="ECO:0000256" key="1">
    <source>
        <dbReference type="SAM" id="MobiDB-lite"/>
    </source>
</evidence>
<dbReference type="AlphaFoldDB" id="A0A931GE09"/>
<feature type="region of interest" description="Disordered" evidence="1">
    <location>
        <begin position="83"/>
        <end position="116"/>
    </location>
</feature>